<proteinExistence type="predicted"/>
<dbReference type="AlphaFoldDB" id="A0AAI9GLK8"/>
<evidence type="ECO:0000313" key="1">
    <source>
        <dbReference type="EMBL" id="EML1473792.1"/>
    </source>
</evidence>
<accession>A0AAI9GLK8</accession>
<reference evidence="1" key="1">
    <citation type="submission" date="2024-02" db="EMBL/GenBank/DDBJ databases">
        <authorList>
            <consortium name="Clinical and Environmental Microbiology Branch: Whole genome sequencing antimicrobial resistance pathogens in the healthcare setting"/>
        </authorList>
    </citation>
    <scope>NUCLEOTIDE SEQUENCE</scope>
    <source>
        <strain evidence="1">2021DK-00143</strain>
    </source>
</reference>
<sequence length="198" mass="22822">MSTHTEEDPTKRPYVDSITEMSALDITEEPMRIISAVDMLSMCNAFLASTRCHTPGRWPLSKASRYELGRKVEWNCPRDWKAREEWLMHARNALQILRQRDQTIQISQQDQWQTWEELETDIHIAARCSRQAVEFYRAGNPQHLPNSAELFAVPVNFSKFVSSILSGEIRPVWTVWHADAASTPGCCDGLYPRYAPLK</sequence>
<name>A0AAI9GLK8_PLUGE</name>
<organism evidence="1">
    <name type="scientific">Pluralibacter gergoviae</name>
    <name type="common">Enterobacter gergoviae</name>
    <dbReference type="NCBI Taxonomy" id="61647"/>
    <lineage>
        <taxon>Bacteria</taxon>
        <taxon>Pseudomonadati</taxon>
        <taxon>Pseudomonadota</taxon>
        <taxon>Gammaproteobacteria</taxon>
        <taxon>Enterobacterales</taxon>
        <taxon>Enterobacteriaceae</taxon>
        <taxon>Pluralibacter</taxon>
    </lineage>
</organism>
<dbReference type="EMBL" id="ABLOKC030000035">
    <property type="protein sequence ID" value="EML1473792.1"/>
    <property type="molecule type" value="Genomic_DNA"/>
</dbReference>
<dbReference type="RefSeq" id="WP_172731791.1">
    <property type="nucleotide sequence ID" value="NZ_CACVCI010000001.1"/>
</dbReference>
<gene>
    <name evidence="1" type="ORF">QEG54_004604</name>
</gene>
<protein>
    <submittedName>
        <fullName evidence="1">Uncharacterized protein</fullName>
    </submittedName>
</protein>
<comment type="caution">
    <text evidence="1">The sequence shown here is derived from an EMBL/GenBank/DDBJ whole genome shotgun (WGS) entry which is preliminary data.</text>
</comment>